<dbReference type="EMBL" id="UINC01020096">
    <property type="protein sequence ID" value="SVA84715.1"/>
    <property type="molecule type" value="Genomic_DNA"/>
</dbReference>
<sequence>MGVGELRMCSERLSMMGTLSSEFKSCLQAVTEQPRIYADANVAAGLVAFMRDRLRWDVLFVIEHDDLRRASDQEHNRVARRLLRTLITFDRDFLENKRFRPSKNGGVVVMSVPDQRTRRRLLQSLDRNIFGGPVQHERRKALATSTIPLEGRKIDVHPGWDEQ</sequence>
<name>A0A381Z5Z1_9ZZZZ</name>
<evidence type="ECO:0000259" key="1">
    <source>
        <dbReference type="Pfam" id="PF18480"/>
    </source>
</evidence>
<gene>
    <name evidence="2" type="ORF">METZ01_LOCUS137569</name>
</gene>
<protein>
    <recommendedName>
        <fullName evidence="1">DUF5615 domain-containing protein</fullName>
    </recommendedName>
</protein>
<organism evidence="2">
    <name type="scientific">marine metagenome</name>
    <dbReference type="NCBI Taxonomy" id="408172"/>
    <lineage>
        <taxon>unclassified sequences</taxon>
        <taxon>metagenomes</taxon>
        <taxon>ecological metagenomes</taxon>
    </lineage>
</organism>
<dbReference type="InterPro" id="IPR041049">
    <property type="entry name" value="DUF5615"/>
</dbReference>
<dbReference type="Pfam" id="PF18480">
    <property type="entry name" value="DUF5615"/>
    <property type="match status" value="1"/>
</dbReference>
<accession>A0A381Z5Z1</accession>
<proteinExistence type="predicted"/>
<evidence type="ECO:0000313" key="2">
    <source>
        <dbReference type="EMBL" id="SVA84715.1"/>
    </source>
</evidence>
<reference evidence="2" key="1">
    <citation type="submission" date="2018-05" db="EMBL/GenBank/DDBJ databases">
        <authorList>
            <person name="Lanie J.A."/>
            <person name="Ng W.-L."/>
            <person name="Kazmierczak K.M."/>
            <person name="Andrzejewski T.M."/>
            <person name="Davidsen T.M."/>
            <person name="Wayne K.J."/>
            <person name="Tettelin H."/>
            <person name="Glass J.I."/>
            <person name="Rusch D."/>
            <person name="Podicherti R."/>
            <person name="Tsui H.-C.T."/>
            <person name="Winkler M.E."/>
        </authorList>
    </citation>
    <scope>NUCLEOTIDE SEQUENCE</scope>
</reference>
<dbReference type="AlphaFoldDB" id="A0A381Z5Z1"/>
<feature type="domain" description="DUF5615" evidence="1">
    <location>
        <begin position="35"/>
        <end position="128"/>
    </location>
</feature>